<reference evidence="1 2" key="1">
    <citation type="submission" date="2016-10" db="EMBL/GenBank/DDBJ databases">
        <title>Draft genome sequences of four alkaliphilic bacteria belonging to the Anaerobacillus genus.</title>
        <authorList>
            <person name="Bassil N.M."/>
            <person name="Lloyd J.R."/>
        </authorList>
    </citation>
    <scope>NUCLEOTIDE SEQUENCE [LARGE SCALE GENOMIC DNA]</scope>
    <source>
        <strain evidence="1 2">DSM 18345</strain>
    </source>
</reference>
<gene>
    <name evidence="1" type="ORF">BKP37_02425</name>
</gene>
<evidence type="ECO:0000313" key="2">
    <source>
        <dbReference type="Proteomes" id="UP000179524"/>
    </source>
</evidence>
<evidence type="ECO:0000313" key="1">
    <source>
        <dbReference type="EMBL" id="OIJ17379.1"/>
    </source>
</evidence>
<dbReference type="InterPro" id="IPR021617">
    <property type="entry name" value="DUF3231"/>
</dbReference>
<dbReference type="Pfam" id="PF11553">
    <property type="entry name" value="DUF3231"/>
    <property type="match status" value="2"/>
</dbReference>
<keyword evidence="2" id="KW-1185">Reference proteome</keyword>
<dbReference type="InterPro" id="IPR012347">
    <property type="entry name" value="Ferritin-like"/>
</dbReference>
<dbReference type="Proteomes" id="UP000179524">
    <property type="component" value="Unassembled WGS sequence"/>
</dbReference>
<name>A0A1S2LXY4_9BACI</name>
<dbReference type="OrthoDB" id="1675670at2"/>
<organism evidence="1 2">
    <name type="scientific">Anaerobacillus alkalilacustris</name>
    <dbReference type="NCBI Taxonomy" id="393763"/>
    <lineage>
        <taxon>Bacteria</taxon>
        <taxon>Bacillati</taxon>
        <taxon>Bacillota</taxon>
        <taxon>Bacilli</taxon>
        <taxon>Bacillales</taxon>
        <taxon>Bacillaceae</taxon>
        <taxon>Anaerobacillus</taxon>
    </lineage>
</organism>
<evidence type="ECO:0008006" key="3">
    <source>
        <dbReference type="Google" id="ProtNLM"/>
    </source>
</evidence>
<sequence>MIIVATEHNINLTSAELSGLWSTYMNDSMSNLVINYYLKHTTDEQIKEVLEFSKKLAQQHLEEISSIFKEVKCPFPHGFNKDDVNLSAPQLFSENFHLIYIYYMGQVGVEAYSMAFSFAARNDIRQLFKKYMNQSAELMDKSIEILLSKGLFTRPPYMPIPKQVEFIQKKNFLNGLVGGKRPLNAIEVTHIFGNLKTNEIGKSLITGFSQVAKSPQVRDYFLRGKKIATKHIEIFSLLLQSSDLPASMAADTVVFPSNESPFSDKLMMFHINAMIAIGIGKYGLAMSVSARHDLAFQYGRLIAEIGAYVEDGADIMIENQWLEQPPQVPNYENP</sequence>
<comment type="caution">
    <text evidence="1">The sequence shown here is derived from an EMBL/GenBank/DDBJ whole genome shotgun (WGS) entry which is preliminary data.</text>
</comment>
<dbReference type="EMBL" id="MLQR01000001">
    <property type="protein sequence ID" value="OIJ17379.1"/>
    <property type="molecule type" value="Genomic_DNA"/>
</dbReference>
<accession>A0A1S2LXY4</accession>
<dbReference type="Gene3D" id="1.20.1260.10">
    <property type="match status" value="2"/>
</dbReference>
<dbReference type="AlphaFoldDB" id="A0A1S2LXY4"/>
<protein>
    <recommendedName>
        <fullName evidence="3">DUF3231 family protein</fullName>
    </recommendedName>
</protein>
<proteinExistence type="predicted"/>